<dbReference type="RefSeq" id="WP_149689644.1">
    <property type="nucleotide sequence ID" value="NZ_SDPQ02000002.1"/>
</dbReference>
<dbReference type="Pfam" id="PF07995">
    <property type="entry name" value="GSDH"/>
    <property type="match status" value="1"/>
</dbReference>
<gene>
    <name evidence="3" type="ORF">ESP70_012885</name>
</gene>
<sequence>MERRSLLTGLAAIGAATLVGCGSDGEKPTPTRTPTTGPTTAPTTAATPTSVDPAIASTIATGLNVPWDIVFLESGDALVSQRDEGSILHISTAGKVTTVGDVDGARGGAGGEGGLLGLALDPEDESTLFAFVTTGSDNRVVRLRLRGGSIASQKPILTGIGIGGRHHGGRLLFDGDGNLFVSTGDAGDGALAQDKDSLNGKVLRITRDGKAAADNPFDNRTWSYGHRNIEGLAYDADGRLWATEFGDKAKDELNLIRRGGNYGWPEVEGMSDNDDFVNPKVTWGTDECSPAGVTITRSTAFLGALQGECMFAVPLDGTKAGKPKAYFSGDHGRIRTIVTAPDGALWVTTSNTDGRGDLRDRDDRILRVTL</sequence>
<dbReference type="EMBL" id="SDPQ02000002">
    <property type="protein sequence ID" value="KAA1398214.1"/>
    <property type="molecule type" value="Genomic_DNA"/>
</dbReference>
<dbReference type="PROSITE" id="PS51257">
    <property type="entry name" value="PROKAR_LIPOPROTEIN"/>
    <property type="match status" value="1"/>
</dbReference>
<evidence type="ECO:0000259" key="2">
    <source>
        <dbReference type="Pfam" id="PF07995"/>
    </source>
</evidence>
<evidence type="ECO:0000313" key="4">
    <source>
        <dbReference type="Proteomes" id="UP000380867"/>
    </source>
</evidence>
<reference evidence="3" key="1">
    <citation type="submission" date="2019-09" db="EMBL/GenBank/DDBJ databases">
        <authorList>
            <person name="Li J."/>
        </authorList>
    </citation>
    <scope>NUCLEOTIDE SEQUENCE [LARGE SCALE GENOMIC DNA]</scope>
    <source>
        <strain evidence="3">JCM 14732</strain>
    </source>
</reference>
<dbReference type="PANTHER" id="PTHR19328">
    <property type="entry name" value="HEDGEHOG-INTERACTING PROTEIN"/>
    <property type="match status" value="1"/>
</dbReference>
<proteinExistence type="predicted"/>
<dbReference type="InterPro" id="IPR011042">
    <property type="entry name" value="6-blade_b-propeller_TolB-like"/>
</dbReference>
<dbReference type="InterPro" id="IPR012938">
    <property type="entry name" value="Glc/Sorbosone_DH"/>
</dbReference>
<accession>A0A5M4FFX4</accession>
<keyword evidence="4" id="KW-1185">Reference proteome</keyword>
<evidence type="ECO:0000256" key="1">
    <source>
        <dbReference type="SAM" id="MobiDB-lite"/>
    </source>
</evidence>
<dbReference type="SUPFAM" id="SSF50952">
    <property type="entry name" value="Soluble quinoprotein glucose dehydrogenase"/>
    <property type="match status" value="1"/>
</dbReference>
<evidence type="ECO:0000313" key="3">
    <source>
        <dbReference type="EMBL" id="KAA1398214.1"/>
    </source>
</evidence>
<dbReference type="Proteomes" id="UP000380867">
    <property type="component" value="Unassembled WGS sequence"/>
</dbReference>
<comment type="caution">
    <text evidence="3">The sequence shown here is derived from an EMBL/GenBank/DDBJ whole genome shotgun (WGS) entry which is preliminary data.</text>
</comment>
<feature type="compositionally biased region" description="Low complexity" evidence="1">
    <location>
        <begin position="30"/>
        <end position="49"/>
    </location>
</feature>
<protein>
    <submittedName>
        <fullName evidence="3">PQQ-dependent sugar dehydrogenase</fullName>
    </submittedName>
</protein>
<dbReference type="OrthoDB" id="9770043at2"/>
<organism evidence="3 4">
    <name type="scientific">Aeromicrobium ginsengisoli</name>
    <dbReference type="NCBI Taxonomy" id="363867"/>
    <lineage>
        <taxon>Bacteria</taxon>
        <taxon>Bacillati</taxon>
        <taxon>Actinomycetota</taxon>
        <taxon>Actinomycetes</taxon>
        <taxon>Propionibacteriales</taxon>
        <taxon>Nocardioidaceae</taxon>
        <taxon>Aeromicrobium</taxon>
    </lineage>
</organism>
<dbReference type="Gene3D" id="2.120.10.30">
    <property type="entry name" value="TolB, C-terminal domain"/>
    <property type="match status" value="1"/>
</dbReference>
<name>A0A5M4FFX4_9ACTN</name>
<dbReference type="AlphaFoldDB" id="A0A5M4FFX4"/>
<feature type="domain" description="Glucose/Sorbosone dehydrogenase" evidence="2">
    <location>
        <begin position="63"/>
        <end position="355"/>
    </location>
</feature>
<dbReference type="PANTHER" id="PTHR19328:SF13">
    <property type="entry name" value="HIPL1 PROTEIN"/>
    <property type="match status" value="1"/>
</dbReference>
<dbReference type="InterPro" id="IPR011041">
    <property type="entry name" value="Quinoprot_gluc/sorb_DH_b-prop"/>
</dbReference>
<feature type="region of interest" description="Disordered" evidence="1">
    <location>
        <begin position="20"/>
        <end position="49"/>
    </location>
</feature>